<dbReference type="GO" id="GO:0004222">
    <property type="term" value="F:metalloendopeptidase activity"/>
    <property type="evidence" value="ECO:0007669"/>
    <property type="project" value="InterPro"/>
</dbReference>
<dbReference type="EMBL" id="JABSTU010000001">
    <property type="protein sequence ID" value="KAH8039020.1"/>
    <property type="molecule type" value="Genomic_DNA"/>
</dbReference>
<dbReference type="VEuPathDB" id="VectorBase:LOC119186396"/>
<reference evidence="4" key="2">
    <citation type="submission" date="2021-09" db="EMBL/GenBank/DDBJ databases">
        <authorList>
            <person name="Jia N."/>
            <person name="Wang J."/>
            <person name="Shi W."/>
            <person name="Du L."/>
            <person name="Sun Y."/>
            <person name="Zhan W."/>
            <person name="Jiang J."/>
            <person name="Wang Q."/>
            <person name="Zhang B."/>
            <person name="Ji P."/>
            <person name="Sakyi L.B."/>
            <person name="Cui X."/>
            <person name="Yuan T."/>
            <person name="Jiang B."/>
            <person name="Yang W."/>
            <person name="Lam T.T.-Y."/>
            <person name="Chang Q."/>
            <person name="Ding S."/>
            <person name="Wang X."/>
            <person name="Zhu J."/>
            <person name="Ruan X."/>
            <person name="Zhao L."/>
            <person name="Wei J."/>
            <person name="Que T."/>
            <person name="Du C."/>
            <person name="Cheng J."/>
            <person name="Dai P."/>
            <person name="Han X."/>
            <person name="Huang E."/>
            <person name="Gao Y."/>
            <person name="Liu J."/>
            <person name="Shao H."/>
            <person name="Ye R."/>
            <person name="Li L."/>
            <person name="Wei W."/>
            <person name="Wang X."/>
            <person name="Wang C."/>
            <person name="Huo Q."/>
            <person name="Li W."/>
            <person name="Guo W."/>
            <person name="Chen H."/>
            <person name="Chen S."/>
            <person name="Zhou L."/>
            <person name="Zhou L."/>
            <person name="Ni X."/>
            <person name="Tian J."/>
            <person name="Zhou Y."/>
            <person name="Sheng Y."/>
            <person name="Liu T."/>
            <person name="Pan Y."/>
            <person name="Xia L."/>
            <person name="Li J."/>
            <person name="Zhao F."/>
            <person name="Cao W."/>
        </authorList>
    </citation>
    <scope>NUCLEOTIDE SEQUENCE</scope>
    <source>
        <strain evidence="4">Rmic-2018</strain>
        <tissue evidence="4">Larvae</tissue>
    </source>
</reference>
<dbReference type="Gene3D" id="1.10.1380.10">
    <property type="entry name" value="Neutral endopeptidase , domain2"/>
    <property type="match status" value="1"/>
</dbReference>
<dbReference type="GO" id="GO:0005886">
    <property type="term" value="C:plasma membrane"/>
    <property type="evidence" value="ECO:0007669"/>
    <property type="project" value="TreeGrafter"/>
</dbReference>
<dbReference type="InterPro" id="IPR042089">
    <property type="entry name" value="Peptidase_M13_dom_2"/>
</dbReference>
<dbReference type="InterPro" id="IPR000718">
    <property type="entry name" value="Peptidase_M13"/>
</dbReference>
<evidence type="ECO:0000259" key="3">
    <source>
        <dbReference type="Pfam" id="PF01431"/>
    </source>
</evidence>
<dbReference type="AlphaFoldDB" id="A0A9J6EXS6"/>
<dbReference type="InterPro" id="IPR018497">
    <property type="entry name" value="Peptidase_M13_C"/>
</dbReference>
<keyword evidence="5" id="KW-1185">Reference proteome</keyword>
<name>A0A9J6EXS6_RHIMP</name>
<dbReference type="Gene3D" id="3.40.390.10">
    <property type="entry name" value="Collagenase (Catalytic Domain)"/>
    <property type="match status" value="2"/>
</dbReference>
<dbReference type="PANTHER" id="PTHR11733">
    <property type="entry name" value="ZINC METALLOPROTEASE FAMILY M13 NEPRILYSIN-RELATED"/>
    <property type="match status" value="1"/>
</dbReference>
<comment type="caution">
    <text evidence="4">The sequence shown here is derived from an EMBL/GenBank/DDBJ whole genome shotgun (WGS) entry which is preliminary data.</text>
</comment>
<dbReference type="SUPFAM" id="SSF55486">
    <property type="entry name" value="Metalloproteases ('zincins'), catalytic domain"/>
    <property type="match status" value="2"/>
</dbReference>
<feature type="transmembrane region" description="Helical" evidence="2">
    <location>
        <begin position="243"/>
        <end position="266"/>
    </location>
</feature>
<dbReference type="Pfam" id="PF01431">
    <property type="entry name" value="Peptidase_M13"/>
    <property type="match status" value="1"/>
</dbReference>
<protein>
    <recommendedName>
        <fullName evidence="3">Peptidase M13 C-terminal domain-containing protein</fullName>
    </recommendedName>
</protein>
<feature type="compositionally biased region" description="Basic and acidic residues" evidence="1">
    <location>
        <begin position="208"/>
        <end position="221"/>
    </location>
</feature>
<dbReference type="Proteomes" id="UP000821866">
    <property type="component" value="Chromosome 1"/>
</dbReference>
<organism evidence="4 5">
    <name type="scientific">Rhipicephalus microplus</name>
    <name type="common">Cattle tick</name>
    <name type="synonym">Boophilus microplus</name>
    <dbReference type="NCBI Taxonomy" id="6941"/>
    <lineage>
        <taxon>Eukaryota</taxon>
        <taxon>Metazoa</taxon>
        <taxon>Ecdysozoa</taxon>
        <taxon>Arthropoda</taxon>
        <taxon>Chelicerata</taxon>
        <taxon>Arachnida</taxon>
        <taxon>Acari</taxon>
        <taxon>Parasitiformes</taxon>
        <taxon>Ixodida</taxon>
        <taxon>Ixodoidea</taxon>
        <taxon>Ixodidae</taxon>
        <taxon>Rhipicephalinae</taxon>
        <taxon>Rhipicephalus</taxon>
        <taxon>Boophilus</taxon>
    </lineage>
</organism>
<keyword evidence="2" id="KW-0472">Membrane</keyword>
<dbReference type="PRINTS" id="PR00786">
    <property type="entry name" value="NEPRILYSIN"/>
</dbReference>
<evidence type="ECO:0000256" key="2">
    <source>
        <dbReference type="SAM" id="Phobius"/>
    </source>
</evidence>
<dbReference type="GO" id="GO:0016485">
    <property type="term" value="P:protein processing"/>
    <property type="evidence" value="ECO:0007669"/>
    <property type="project" value="TreeGrafter"/>
</dbReference>
<dbReference type="PROSITE" id="PS51885">
    <property type="entry name" value="NEPRILYSIN"/>
    <property type="match status" value="2"/>
</dbReference>
<reference evidence="4" key="1">
    <citation type="journal article" date="2020" name="Cell">
        <title>Large-Scale Comparative Analyses of Tick Genomes Elucidate Their Genetic Diversity and Vector Capacities.</title>
        <authorList>
            <consortium name="Tick Genome and Microbiome Consortium (TIGMIC)"/>
            <person name="Jia N."/>
            <person name="Wang J."/>
            <person name="Shi W."/>
            <person name="Du L."/>
            <person name="Sun Y."/>
            <person name="Zhan W."/>
            <person name="Jiang J.F."/>
            <person name="Wang Q."/>
            <person name="Zhang B."/>
            <person name="Ji P."/>
            <person name="Bell-Sakyi L."/>
            <person name="Cui X.M."/>
            <person name="Yuan T.T."/>
            <person name="Jiang B.G."/>
            <person name="Yang W.F."/>
            <person name="Lam T.T."/>
            <person name="Chang Q.C."/>
            <person name="Ding S.J."/>
            <person name="Wang X.J."/>
            <person name="Zhu J.G."/>
            <person name="Ruan X.D."/>
            <person name="Zhao L."/>
            <person name="Wei J.T."/>
            <person name="Ye R.Z."/>
            <person name="Que T.C."/>
            <person name="Du C.H."/>
            <person name="Zhou Y.H."/>
            <person name="Cheng J.X."/>
            <person name="Dai P.F."/>
            <person name="Guo W.B."/>
            <person name="Han X.H."/>
            <person name="Huang E.J."/>
            <person name="Li L.F."/>
            <person name="Wei W."/>
            <person name="Gao Y.C."/>
            <person name="Liu J.Z."/>
            <person name="Shao H.Z."/>
            <person name="Wang X."/>
            <person name="Wang C.C."/>
            <person name="Yang T.C."/>
            <person name="Huo Q.B."/>
            <person name="Li W."/>
            <person name="Chen H.Y."/>
            <person name="Chen S.E."/>
            <person name="Zhou L.G."/>
            <person name="Ni X.B."/>
            <person name="Tian J.H."/>
            <person name="Sheng Y."/>
            <person name="Liu T."/>
            <person name="Pan Y.S."/>
            <person name="Xia L.Y."/>
            <person name="Li J."/>
            <person name="Zhao F."/>
            <person name="Cao W.C."/>
        </authorList>
    </citation>
    <scope>NUCLEOTIDE SEQUENCE</scope>
    <source>
        <strain evidence="4">Rmic-2018</strain>
    </source>
</reference>
<feature type="compositionally biased region" description="Basic and acidic residues" evidence="1">
    <location>
        <begin position="25"/>
        <end position="38"/>
    </location>
</feature>
<dbReference type="PANTHER" id="PTHR11733:SF241">
    <property type="entry name" value="GH26575P-RELATED"/>
    <property type="match status" value="1"/>
</dbReference>
<feature type="domain" description="Peptidase M13 C-terminal" evidence="3">
    <location>
        <begin position="83"/>
        <end position="208"/>
    </location>
</feature>
<feature type="region of interest" description="Disordered" evidence="1">
    <location>
        <begin position="1"/>
        <end position="38"/>
    </location>
</feature>
<gene>
    <name evidence="4" type="ORF">HPB51_004945</name>
</gene>
<evidence type="ECO:0000313" key="5">
    <source>
        <dbReference type="Proteomes" id="UP000821866"/>
    </source>
</evidence>
<evidence type="ECO:0000256" key="1">
    <source>
        <dbReference type="SAM" id="MobiDB-lite"/>
    </source>
</evidence>
<evidence type="ECO:0000313" key="4">
    <source>
        <dbReference type="EMBL" id="KAH8039020.1"/>
    </source>
</evidence>
<feature type="region of interest" description="Disordered" evidence="1">
    <location>
        <begin position="208"/>
        <end position="231"/>
    </location>
</feature>
<accession>A0A9J6EXS6</accession>
<keyword evidence="2" id="KW-0812">Transmembrane</keyword>
<keyword evidence="2" id="KW-1133">Transmembrane helix</keyword>
<dbReference type="InterPro" id="IPR024079">
    <property type="entry name" value="MetalloPept_cat_dom_sf"/>
</dbReference>
<sequence>MNPWRNTAKPSPPRPRWLNSEDSEKEDKEWPSLHPEIEEKQRGRLPDVPVDRLFPSWIRALRLDTHMKWLDQKTTRYDPAVVNAFYSNEHNVVVLPSAILSRPFFFSPDTRPLNYGGVGAVIGHEIMHGYDVTGITIDDEKKKRKWVSPNFLKTYTDKAYCLWESYEDALRHHKRDVKVNDKIDSENLADFVGMVTSYAAMKLLPEHEGREPNSYVPDKRPGPQVEPTDVDGSSLGERNWLKVTFFCLVAALPVTICSLLLALVVFTTKVALEETNTPKVGGRSGPLNLDDPSQDFPVEEVRQQQPWPKVIKEIQSPSTTTLMTPRVGPTKEMICGTRDCRILAEWLQSKLDKSAKPCQDFYRYVCGTFRGTNEFAQIAQDLSTTTISNAYDSKVPARNQTSWQKAAGLFQNCVSMVTESRKEDSVSGVPERHVCRLGSVTCSEPATTVGLVRPMFDIVTIREENLYFLLSLTRSGTTGVRRKSAETHTAVWTCSVDVCGFLTFERKGPVVRCTRDVTLR</sequence>
<proteinExistence type="predicted"/>